<proteinExistence type="inferred from homology"/>
<evidence type="ECO:0000256" key="3">
    <source>
        <dbReference type="ARBA" id="ARBA00023027"/>
    </source>
</evidence>
<dbReference type="PRINTS" id="PR00080">
    <property type="entry name" value="SDRFAMILY"/>
</dbReference>
<keyword evidence="5" id="KW-1185">Reference proteome</keyword>
<comment type="similarity">
    <text evidence="1">Belongs to the short-chain dehydrogenases/reductases (SDR) family.</text>
</comment>
<dbReference type="Gene3D" id="3.40.50.720">
    <property type="entry name" value="NAD(P)-binding Rossmann-like Domain"/>
    <property type="match status" value="1"/>
</dbReference>
<dbReference type="SUPFAM" id="SSF51735">
    <property type="entry name" value="NAD(P)-binding Rossmann-fold domains"/>
    <property type="match status" value="1"/>
</dbReference>
<keyword evidence="3" id="KW-0520">NAD</keyword>
<dbReference type="CDD" id="cd05368">
    <property type="entry name" value="DHRS6_like_SDR_c"/>
    <property type="match status" value="1"/>
</dbReference>
<evidence type="ECO:0000256" key="2">
    <source>
        <dbReference type="ARBA" id="ARBA00023002"/>
    </source>
</evidence>
<evidence type="ECO:0000313" key="5">
    <source>
        <dbReference type="Proteomes" id="UP000006786"/>
    </source>
</evidence>
<dbReference type="InterPro" id="IPR051122">
    <property type="entry name" value="SDR_DHRS6-like"/>
</dbReference>
<dbReference type="InterPro" id="IPR002347">
    <property type="entry name" value="SDR_fam"/>
</dbReference>
<dbReference type="PRINTS" id="PR00081">
    <property type="entry name" value="GDHRDH"/>
</dbReference>
<dbReference type="eggNOG" id="COG1028">
    <property type="taxonomic scope" value="Bacteria"/>
</dbReference>
<dbReference type="PATRIC" id="fig|391937.3.peg.2489"/>
<sequence>MDQPLKGKRVFVTAAGQGIGRASALAFARAGASVTATDIDETLLGGLAAEGGIATRRLDVLDDASVAGAAREAGRIDVLFNCAGMVHSGSILDMADGDLDRAFDLNVKGMVRTIRAFLPAMLEHGDGCIINMASVVSSLKGAANRFVYGTTKAAVIGLTKAVAADYVTRGIRCNAICPGTVESPSLQERMRAQGNYEAARQAFIARQPMGRLGTPEEIAALAVHLAGATYTTGQAYAIDGGWSI</sequence>
<dbReference type="EMBL" id="AMRM01000012">
    <property type="protein sequence ID" value="EKF18641.1"/>
    <property type="molecule type" value="Genomic_DNA"/>
</dbReference>
<organism evidence="4 5">
    <name type="scientific">Nitratireductor pacificus pht-3B</name>
    <dbReference type="NCBI Taxonomy" id="391937"/>
    <lineage>
        <taxon>Bacteria</taxon>
        <taxon>Pseudomonadati</taxon>
        <taxon>Pseudomonadota</taxon>
        <taxon>Alphaproteobacteria</taxon>
        <taxon>Hyphomicrobiales</taxon>
        <taxon>Phyllobacteriaceae</taxon>
        <taxon>Nitratireductor</taxon>
    </lineage>
</organism>
<dbReference type="GO" id="GO:0016491">
    <property type="term" value="F:oxidoreductase activity"/>
    <property type="evidence" value="ECO:0007669"/>
    <property type="project" value="UniProtKB-KW"/>
</dbReference>
<dbReference type="AlphaFoldDB" id="K2M977"/>
<dbReference type="PANTHER" id="PTHR43477:SF4">
    <property type="entry name" value="DEHYDROGENASE_REDUCTASE SDR FAMILY MEMBER 6"/>
    <property type="match status" value="1"/>
</dbReference>
<dbReference type="RefSeq" id="WP_008597200.1">
    <property type="nucleotide sequence ID" value="NZ_AMRM01000012.1"/>
</dbReference>
<evidence type="ECO:0000256" key="1">
    <source>
        <dbReference type="ARBA" id="ARBA00006484"/>
    </source>
</evidence>
<protein>
    <submittedName>
        <fullName evidence="4">Short-chain dehydrogenase/reductase SDR</fullName>
    </submittedName>
</protein>
<keyword evidence="2" id="KW-0560">Oxidoreductase</keyword>
<name>K2M977_9HYPH</name>
<dbReference type="InterPro" id="IPR036291">
    <property type="entry name" value="NAD(P)-bd_dom_sf"/>
</dbReference>
<evidence type="ECO:0000313" key="4">
    <source>
        <dbReference type="EMBL" id="EKF18641.1"/>
    </source>
</evidence>
<dbReference type="PROSITE" id="PS00061">
    <property type="entry name" value="ADH_SHORT"/>
    <property type="match status" value="1"/>
</dbReference>
<dbReference type="InterPro" id="IPR020904">
    <property type="entry name" value="Sc_DH/Rdtase_CS"/>
</dbReference>
<gene>
    <name evidence="4" type="ORF">NA2_12114</name>
</gene>
<accession>K2M977</accession>
<dbReference type="FunFam" id="3.40.50.720:FF:000084">
    <property type="entry name" value="Short-chain dehydrogenase reductase"/>
    <property type="match status" value="1"/>
</dbReference>
<dbReference type="OrthoDB" id="9789398at2"/>
<dbReference type="Pfam" id="PF13561">
    <property type="entry name" value="adh_short_C2"/>
    <property type="match status" value="1"/>
</dbReference>
<dbReference type="STRING" id="391937.NA2_12114"/>
<reference evidence="4 5" key="1">
    <citation type="journal article" date="2012" name="J. Bacteriol.">
        <title>Genome Sequence of Nitratireductor pacificus Type Strain pht-3B.</title>
        <authorList>
            <person name="Lai Q."/>
            <person name="Li G."/>
            <person name="Shao Z."/>
        </authorList>
    </citation>
    <scope>NUCLEOTIDE SEQUENCE [LARGE SCALE GENOMIC DNA]</scope>
    <source>
        <strain evidence="5">pht-3B</strain>
    </source>
</reference>
<comment type="caution">
    <text evidence="4">The sequence shown here is derived from an EMBL/GenBank/DDBJ whole genome shotgun (WGS) entry which is preliminary data.</text>
</comment>
<dbReference type="PANTHER" id="PTHR43477">
    <property type="entry name" value="DIHYDROANTICAPSIN 7-DEHYDROGENASE"/>
    <property type="match status" value="1"/>
</dbReference>
<dbReference type="Proteomes" id="UP000006786">
    <property type="component" value="Unassembled WGS sequence"/>
</dbReference>